<evidence type="ECO:0000313" key="1">
    <source>
        <dbReference type="EMBL" id="QDV83807.1"/>
    </source>
</evidence>
<evidence type="ECO:0000313" key="2">
    <source>
        <dbReference type="Proteomes" id="UP000318081"/>
    </source>
</evidence>
<protein>
    <submittedName>
        <fullName evidence="1">Uncharacterized protein</fullName>
    </submittedName>
</protein>
<reference evidence="1 2" key="1">
    <citation type="submission" date="2019-02" db="EMBL/GenBank/DDBJ databases">
        <title>Deep-cultivation of Planctomycetes and their phenomic and genomic characterization uncovers novel biology.</title>
        <authorList>
            <person name="Wiegand S."/>
            <person name="Jogler M."/>
            <person name="Boedeker C."/>
            <person name="Pinto D."/>
            <person name="Vollmers J."/>
            <person name="Rivas-Marin E."/>
            <person name="Kohn T."/>
            <person name="Peeters S.H."/>
            <person name="Heuer A."/>
            <person name="Rast P."/>
            <person name="Oberbeckmann S."/>
            <person name="Bunk B."/>
            <person name="Jeske O."/>
            <person name="Meyerdierks A."/>
            <person name="Storesund J.E."/>
            <person name="Kallscheuer N."/>
            <person name="Luecker S."/>
            <person name="Lage O.M."/>
            <person name="Pohl T."/>
            <person name="Merkel B.J."/>
            <person name="Hornburger P."/>
            <person name="Mueller R.-W."/>
            <person name="Bruemmer F."/>
            <person name="Labrenz M."/>
            <person name="Spormann A.M."/>
            <person name="Op den Camp H."/>
            <person name="Overmann J."/>
            <person name="Amann R."/>
            <person name="Jetten M.S.M."/>
            <person name="Mascher T."/>
            <person name="Medema M.H."/>
            <person name="Devos D.P."/>
            <person name="Kaster A.-K."/>
            <person name="Ovreas L."/>
            <person name="Rohde M."/>
            <person name="Galperin M.Y."/>
            <person name="Jogler C."/>
        </authorList>
    </citation>
    <scope>NUCLEOTIDE SEQUENCE [LARGE SCALE GENOMIC DNA]</scope>
    <source>
        <strain evidence="1 2">TBK1r</strain>
    </source>
</reference>
<accession>A0ABX5XQ77</accession>
<keyword evidence="2" id="KW-1185">Reference proteome</keyword>
<name>A0ABX5XQ77_9BACT</name>
<organism evidence="1 2">
    <name type="scientific">Stieleria magnilauensis</name>
    <dbReference type="NCBI Taxonomy" id="2527963"/>
    <lineage>
        <taxon>Bacteria</taxon>
        <taxon>Pseudomonadati</taxon>
        <taxon>Planctomycetota</taxon>
        <taxon>Planctomycetia</taxon>
        <taxon>Pirellulales</taxon>
        <taxon>Pirellulaceae</taxon>
        <taxon>Stieleria</taxon>
    </lineage>
</organism>
<dbReference type="Proteomes" id="UP000318081">
    <property type="component" value="Chromosome"/>
</dbReference>
<dbReference type="RefSeq" id="WP_145211158.1">
    <property type="nucleotide sequence ID" value="NZ_CP036432.1"/>
</dbReference>
<gene>
    <name evidence="1" type="ORF">TBK1r_27490</name>
</gene>
<proteinExistence type="predicted"/>
<sequence length="67" mass="7974">MRNPKTNRRKEECDQRSRSDLPDWVSDELLKKTIEIWQPYYPNQLTRDDAIAIINNVGGVIDCLRRE</sequence>
<dbReference type="EMBL" id="CP036432">
    <property type="protein sequence ID" value="QDV83807.1"/>
    <property type="molecule type" value="Genomic_DNA"/>
</dbReference>